<proteinExistence type="predicted"/>
<organism evidence="1 2">
    <name type="scientific">Naganishia cerealis</name>
    <dbReference type="NCBI Taxonomy" id="610337"/>
    <lineage>
        <taxon>Eukaryota</taxon>
        <taxon>Fungi</taxon>
        <taxon>Dikarya</taxon>
        <taxon>Basidiomycota</taxon>
        <taxon>Agaricomycotina</taxon>
        <taxon>Tremellomycetes</taxon>
        <taxon>Filobasidiales</taxon>
        <taxon>Filobasidiaceae</taxon>
        <taxon>Naganishia</taxon>
    </lineage>
</organism>
<keyword evidence="2" id="KW-1185">Reference proteome</keyword>
<sequence>MSWLRGDWITAIMPLPVKRSAVSSADTETSRRVKFRSEVASRHSLGSRTRTAWNSRDEEGSSSSESDVEEDKAVESTVRVSIRASVRQEVH</sequence>
<comment type="caution">
    <text evidence="1">The sequence shown here is derived from an EMBL/GenBank/DDBJ whole genome shotgun (WGS) entry which is preliminary data.</text>
</comment>
<accession>A0ACC2VG29</accession>
<name>A0ACC2VG29_9TREE</name>
<dbReference type="Proteomes" id="UP001241377">
    <property type="component" value="Unassembled WGS sequence"/>
</dbReference>
<evidence type="ECO:0000313" key="1">
    <source>
        <dbReference type="EMBL" id="KAJ9098349.1"/>
    </source>
</evidence>
<evidence type="ECO:0000313" key="2">
    <source>
        <dbReference type="Proteomes" id="UP001241377"/>
    </source>
</evidence>
<reference evidence="1" key="1">
    <citation type="submission" date="2023-04" db="EMBL/GenBank/DDBJ databases">
        <title>Draft Genome sequencing of Naganishia species isolated from polar environments using Oxford Nanopore Technology.</title>
        <authorList>
            <person name="Leo P."/>
            <person name="Venkateswaran K."/>
        </authorList>
    </citation>
    <scope>NUCLEOTIDE SEQUENCE</scope>
    <source>
        <strain evidence="1">MNA-CCFEE 5261</strain>
    </source>
</reference>
<gene>
    <name evidence="1" type="ORF">QFC19_006473</name>
</gene>
<dbReference type="EMBL" id="JASBWR010000078">
    <property type="protein sequence ID" value="KAJ9098349.1"/>
    <property type="molecule type" value="Genomic_DNA"/>
</dbReference>
<protein>
    <submittedName>
        <fullName evidence="1">Uncharacterized protein</fullName>
    </submittedName>
</protein>